<evidence type="ECO:0000256" key="1">
    <source>
        <dbReference type="SAM" id="MobiDB-lite"/>
    </source>
</evidence>
<evidence type="ECO:0008006" key="4">
    <source>
        <dbReference type="Google" id="ProtNLM"/>
    </source>
</evidence>
<proteinExistence type="predicted"/>
<accession>A0A4Q8AF80</accession>
<evidence type="ECO:0000313" key="3">
    <source>
        <dbReference type="Proteomes" id="UP000292685"/>
    </source>
</evidence>
<dbReference type="Proteomes" id="UP000292685">
    <property type="component" value="Unassembled WGS sequence"/>
</dbReference>
<dbReference type="AlphaFoldDB" id="A0A4Q8AF80"/>
<dbReference type="EMBL" id="SHLA01000001">
    <property type="protein sequence ID" value="RZU62957.1"/>
    <property type="molecule type" value="Genomic_DNA"/>
</dbReference>
<reference evidence="2 3" key="1">
    <citation type="submission" date="2019-02" db="EMBL/GenBank/DDBJ databases">
        <title>Sequencing the genomes of 1000 actinobacteria strains.</title>
        <authorList>
            <person name="Klenk H.-P."/>
        </authorList>
    </citation>
    <scope>NUCLEOTIDE SEQUENCE [LARGE SCALE GENOMIC DNA]</scope>
    <source>
        <strain evidence="2 3">DSM 17364</strain>
    </source>
</reference>
<protein>
    <recommendedName>
        <fullName evidence="4">Excreted virulence factor EspC (Type VII ESX diderm)</fullName>
    </recommendedName>
</protein>
<comment type="caution">
    <text evidence="2">The sequence shown here is derived from an EMBL/GenBank/DDBJ whole genome shotgun (WGS) entry which is preliminary data.</text>
</comment>
<feature type="region of interest" description="Disordered" evidence="1">
    <location>
        <begin position="78"/>
        <end position="99"/>
    </location>
</feature>
<organism evidence="2 3">
    <name type="scientific">Zhihengliuella halotolerans</name>
    <dbReference type="NCBI Taxonomy" id="370736"/>
    <lineage>
        <taxon>Bacteria</taxon>
        <taxon>Bacillati</taxon>
        <taxon>Actinomycetota</taxon>
        <taxon>Actinomycetes</taxon>
        <taxon>Micrococcales</taxon>
        <taxon>Micrococcaceae</taxon>
        <taxon>Zhihengliuella</taxon>
    </lineage>
</organism>
<keyword evidence="3" id="KW-1185">Reference proteome</keyword>
<name>A0A4Q8AF80_9MICC</name>
<sequence length="99" mass="10816">MWDSTRTWAELADHTALAAERVYAARDAYTRLLTQTSWDSPAGERFAQRVESMRRTSEMLAQRIDAAHSAAVAASARADAERSQWAGPGAAYGSRAGWG</sequence>
<gene>
    <name evidence="2" type="ORF">EV380_2563</name>
</gene>
<evidence type="ECO:0000313" key="2">
    <source>
        <dbReference type="EMBL" id="RZU62957.1"/>
    </source>
</evidence>